<gene>
    <name evidence="1" type="ORF">TCM_020584</name>
</gene>
<keyword evidence="2" id="KW-1185">Reference proteome</keyword>
<name>A0A061ELB7_THECC</name>
<evidence type="ECO:0000313" key="1">
    <source>
        <dbReference type="EMBL" id="EOY05636.1"/>
    </source>
</evidence>
<protein>
    <submittedName>
        <fullName evidence="1">Uncharacterized protein</fullName>
    </submittedName>
</protein>
<accession>A0A061ELB7</accession>
<sequence>MKQRKPWGFGFDGAMFIHRVGKRVLVFNTTQLLVCWDWEMPDFIMFLPHFWRIRFSFLPQLGSKKIFF</sequence>
<reference evidence="1 2" key="1">
    <citation type="journal article" date="2013" name="Genome Biol.">
        <title>The genome sequence of the most widely cultivated cacao type and its use to identify candidate genes regulating pod color.</title>
        <authorList>
            <person name="Motamayor J.C."/>
            <person name="Mockaitis K."/>
            <person name="Schmutz J."/>
            <person name="Haiminen N."/>
            <person name="Iii D.L."/>
            <person name="Cornejo O."/>
            <person name="Findley S.D."/>
            <person name="Zheng P."/>
            <person name="Utro F."/>
            <person name="Royaert S."/>
            <person name="Saski C."/>
            <person name="Jenkins J."/>
            <person name="Podicheti R."/>
            <person name="Zhao M."/>
            <person name="Scheffler B.E."/>
            <person name="Stack J.C."/>
            <person name="Feltus F.A."/>
            <person name="Mustiga G.M."/>
            <person name="Amores F."/>
            <person name="Phillips W."/>
            <person name="Marelli J.P."/>
            <person name="May G.D."/>
            <person name="Shapiro H."/>
            <person name="Ma J."/>
            <person name="Bustamante C.D."/>
            <person name="Schnell R.J."/>
            <person name="Main D."/>
            <person name="Gilbert D."/>
            <person name="Parida L."/>
            <person name="Kuhn D.N."/>
        </authorList>
    </citation>
    <scope>NUCLEOTIDE SEQUENCE [LARGE SCALE GENOMIC DNA]</scope>
    <source>
        <strain evidence="2">cv. Matina 1-6</strain>
    </source>
</reference>
<dbReference type="EMBL" id="CM001882">
    <property type="protein sequence ID" value="EOY05636.1"/>
    <property type="molecule type" value="Genomic_DNA"/>
</dbReference>
<organism evidence="1 2">
    <name type="scientific">Theobroma cacao</name>
    <name type="common">Cacao</name>
    <name type="synonym">Cocoa</name>
    <dbReference type="NCBI Taxonomy" id="3641"/>
    <lineage>
        <taxon>Eukaryota</taxon>
        <taxon>Viridiplantae</taxon>
        <taxon>Streptophyta</taxon>
        <taxon>Embryophyta</taxon>
        <taxon>Tracheophyta</taxon>
        <taxon>Spermatophyta</taxon>
        <taxon>Magnoliopsida</taxon>
        <taxon>eudicotyledons</taxon>
        <taxon>Gunneridae</taxon>
        <taxon>Pentapetalae</taxon>
        <taxon>rosids</taxon>
        <taxon>malvids</taxon>
        <taxon>Malvales</taxon>
        <taxon>Malvaceae</taxon>
        <taxon>Byttnerioideae</taxon>
        <taxon>Theobroma</taxon>
    </lineage>
</organism>
<dbReference type="InParanoid" id="A0A061ELB7"/>
<proteinExistence type="predicted"/>
<evidence type="ECO:0000313" key="2">
    <source>
        <dbReference type="Proteomes" id="UP000026915"/>
    </source>
</evidence>
<dbReference type="AlphaFoldDB" id="A0A061ELB7"/>
<dbReference type="Proteomes" id="UP000026915">
    <property type="component" value="Chromosome 4"/>
</dbReference>
<dbReference type="HOGENOM" id="CLU_2799126_0_0_1"/>
<dbReference type="Gramene" id="EOY05636">
    <property type="protein sequence ID" value="EOY05636"/>
    <property type="gene ID" value="TCM_020584"/>
</dbReference>